<dbReference type="Proteomes" id="UP000003781">
    <property type="component" value="Unassembled WGS sequence"/>
</dbReference>
<sequence length="28" mass="2942">MASFSLSIACSGVSPCPTNPFSRHSETQ</sequence>
<evidence type="ECO:0000313" key="2">
    <source>
        <dbReference type="Proteomes" id="UP000003781"/>
    </source>
</evidence>
<proteinExistence type="predicted"/>
<keyword evidence="2" id="KW-1185">Reference proteome</keyword>
<organism evidence="1 2">
    <name type="scientific">Crocosphaera chwakensis CCY0110</name>
    <dbReference type="NCBI Taxonomy" id="391612"/>
    <lineage>
        <taxon>Bacteria</taxon>
        <taxon>Bacillati</taxon>
        <taxon>Cyanobacteriota</taxon>
        <taxon>Cyanophyceae</taxon>
        <taxon>Oscillatoriophycideae</taxon>
        <taxon>Chroococcales</taxon>
        <taxon>Aphanothecaceae</taxon>
        <taxon>Crocosphaera</taxon>
        <taxon>Crocosphaera chwakensis</taxon>
    </lineage>
</organism>
<accession>A3IHT9</accession>
<gene>
    <name evidence="1" type="ORF">CY0110_16287</name>
</gene>
<reference evidence="1 2" key="1">
    <citation type="submission" date="2007-03" db="EMBL/GenBank/DDBJ databases">
        <authorList>
            <person name="Stal L."/>
            <person name="Ferriera S."/>
            <person name="Johnson J."/>
            <person name="Kravitz S."/>
            <person name="Beeson K."/>
            <person name="Sutton G."/>
            <person name="Rogers Y.-H."/>
            <person name="Friedman R."/>
            <person name="Frazier M."/>
            <person name="Venter J.C."/>
        </authorList>
    </citation>
    <scope>NUCLEOTIDE SEQUENCE [LARGE SCALE GENOMIC DNA]</scope>
    <source>
        <strain evidence="1 2">CCY0110</strain>
    </source>
</reference>
<evidence type="ECO:0000313" key="1">
    <source>
        <dbReference type="EMBL" id="EAZ93371.1"/>
    </source>
</evidence>
<dbReference type="EMBL" id="AAXW01000002">
    <property type="protein sequence ID" value="EAZ93371.1"/>
    <property type="molecule type" value="Genomic_DNA"/>
</dbReference>
<protein>
    <submittedName>
        <fullName evidence="1">Uncharacterized protein</fullName>
    </submittedName>
</protein>
<dbReference type="AlphaFoldDB" id="A3IHT9"/>
<name>A3IHT9_9CHRO</name>
<comment type="caution">
    <text evidence="1">The sequence shown here is derived from an EMBL/GenBank/DDBJ whole genome shotgun (WGS) entry which is preliminary data.</text>
</comment>